<evidence type="ECO:0000256" key="2">
    <source>
        <dbReference type="SAM" id="SignalP"/>
    </source>
</evidence>
<keyword evidence="1" id="KW-0961">Cell wall biogenesis/degradation</keyword>
<dbReference type="EMBL" id="JAGGMR010000001">
    <property type="protein sequence ID" value="MBP2189719.1"/>
    <property type="molecule type" value="Genomic_DNA"/>
</dbReference>
<keyword evidence="1" id="KW-0573">Peptidoglycan synthesis</keyword>
<reference evidence="4 5" key="1">
    <citation type="submission" date="2021-03" db="EMBL/GenBank/DDBJ databases">
        <title>Sequencing the genomes of 1000 actinobacteria strains.</title>
        <authorList>
            <person name="Klenk H.-P."/>
        </authorList>
    </citation>
    <scope>NUCLEOTIDE SEQUENCE [LARGE SCALE GENOMIC DNA]</scope>
    <source>
        <strain evidence="4 5">DSM 45516</strain>
    </source>
</reference>
<dbReference type="Proteomes" id="UP001519325">
    <property type="component" value="Unassembled WGS sequence"/>
</dbReference>
<dbReference type="Pfam" id="PF03734">
    <property type="entry name" value="YkuD"/>
    <property type="match status" value="1"/>
</dbReference>
<feature type="chain" id="PRO_5047212142" evidence="2">
    <location>
        <begin position="31"/>
        <end position="228"/>
    </location>
</feature>
<evidence type="ECO:0000256" key="1">
    <source>
        <dbReference type="PROSITE-ProRule" id="PRU01373"/>
    </source>
</evidence>
<feature type="active site" description="Proton donor/acceptor" evidence="1">
    <location>
        <position position="188"/>
    </location>
</feature>
<feature type="signal peptide" evidence="2">
    <location>
        <begin position="1"/>
        <end position="30"/>
    </location>
</feature>
<sequence>MTIDCSSSRLRSVWFLVAAALALSSTPAHAAPLPVPYDGPAGQVVTVVAPAESSTTAVLEAWNRQGAGWIRVLGPFPAFVGTEGVGEAREGVARTPAGVWGLTHAFGNRPDNGTRLPYRQVTPWDWWVGDSRSPLYNMPFLCPPGLCPFDQGASERLGAVGTAYDYAVVMDYNRRPAVPGKGSAFFLHVSTGSPTAGCVAIAAADLDAVMRWLDPAEHPVIAIAAQPG</sequence>
<accession>A0ABS4QDF7</accession>
<dbReference type="PANTHER" id="PTHR38589:SF1">
    <property type="entry name" value="BLR0621 PROTEIN"/>
    <property type="match status" value="1"/>
</dbReference>
<dbReference type="PROSITE" id="PS52029">
    <property type="entry name" value="LD_TPASE"/>
    <property type="match status" value="1"/>
</dbReference>
<evidence type="ECO:0000313" key="4">
    <source>
        <dbReference type="EMBL" id="MBP2189719.1"/>
    </source>
</evidence>
<proteinExistence type="predicted"/>
<organism evidence="4 5">
    <name type="scientific">Nocardia goodfellowii</name>
    <dbReference type="NCBI Taxonomy" id="882446"/>
    <lineage>
        <taxon>Bacteria</taxon>
        <taxon>Bacillati</taxon>
        <taxon>Actinomycetota</taxon>
        <taxon>Actinomycetes</taxon>
        <taxon>Mycobacteriales</taxon>
        <taxon>Nocardiaceae</taxon>
        <taxon>Nocardia</taxon>
    </lineage>
</organism>
<dbReference type="RefSeq" id="WP_209888818.1">
    <property type="nucleotide sequence ID" value="NZ_JAGGMR010000001.1"/>
</dbReference>
<comment type="pathway">
    <text evidence="1">Cell wall biogenesis; peptidoglycan biosynthesis.</text>
</comment>
<protein>
    <submittedName>
        <fullName evidence="4">L,D-peptidoglycan transpeptidase YkuD (ErfK/YbiS/YcfS/YnhG family)</fullName>
    </submittedName>
</protein>
<keyword evidence="2" id="KW-0732">Signal</keyword>
<feature type="domain" description="L,D-TPase catalytic" evidence="3">
    <location>
        <begin position="45"/>
        <end position="223"/>
    </location>
</feature>
<evidence type="ECO:0000313" key="5">
    <source>
        <dbReference type="Proteomes" id="UP001519325"/>
    </source>
</evidence>
<feature type="active site" description="Nucleophile" evidence="1">
    <location>
        <position position="198"/>
    </location>
</feature>
<dbReference type="InterPro" id="IPR005490">
    <property type="entry name" value="LD_TPept_cat_dom"/>
</dbReference>
<gene>
    <name evidence="4" type="ORF">BJ987_002620</name>
</gene>
<dbReference type="PANTHER" id="PTHR38589">
    <property type="entry name" value="BLR0621 PROTEIN"/>
    <property type="match status" value="1"/>
</dbReference>
<keyword evidence="5" id="KW-1185">Reference proteome</keyword>
<name>A0ABS4QDF7_9NOCA</name>
<keyword evidence="1" id="KW-0133">Cell shape</keyword>
<evidence type="ECO:0000259" key="3">
    <source>
        <dbReference type="PROSITE" id="PS52029"/>
    </source>
</evidence>
<comment type="caution">
    <text evidence="4">The sequence shown here is derived from an EMBL/GenBank/DDBJ whole genome shotgun (WGS) entry which is preliminary data.</text>
</comment>